<protein>
    <submittedName>
        <fullName evidence="2">Rhodanese-like domain protein</fullName>
    </submittedName>
</protein>
<gene>
    <name evidence="2" type="ORF">AVDCRST_MAG43-1624</name>
</gene>
<feature type="domain" description="Lipid/polyisoprenoid-binding YceI-like" evidence="1">
    <location>
        <begin position="18"/>
        <end position="186"/>
    </location>
</feature>
<reference evidence="2" key="1">
    <citation type="submission" date="2020-02" db="EMBL/GenBank/DDBJ databases">
        <authorList>
            <person name="Meier V. D."/>
        </authorList>
    </citation>
    <scope>NUCLEOTIDE SEQUENCE</scope>
    <source>
        <strain evidence="2">AVDCRST_MAG43</strain>
    </source>
</reference>
<dbReference type="SMART" id="SM00867">
    <property type="entry name" value="YceI"/>
    <property type="match status" value="1"/>
</dbReference>
<dbReference type="SUPFAM" id="SSF101874">
    <property type="entry name" value="YceI-like"/>
    <property type="match status" value="1"/>
</dbReference>
<organism evidence="2">
    <name type="scientific">uncultured Thermomicrobiales bacterium</name>
    <dbReference type="NCBI Taxonomy" id="1645740"/>
    <lineage>
        <taxon>Bacteria</taxon>
        <taxon>Pseudomonadati</taxon>
        <taxon>Thermomicrobiota</taxon>
        <taxon>Thermomicrobia</taxon>
        <taxon>Thermomicrobiales</taxon>
        <taxon>environmental samples</taxon>
    </lineage>
</organism>
<dbReference type="InterPro" id="IPR007372">
    <property type="entry name" value="Lipid/polyisoprenoid-bd_YceI"/>
</dbReference>
<name>A0A6J4UTV2_9BACT</name>
<proteinExistence type="predicted"/>
<dbReference type="PANTHER" id="PTHR34406:SF1">
    <property type="entry name" value="PROTEIN YCEI"/>
    <property type="match status" value="1"/>
</dbReference>
<dbReference type="InterPro" id="IPR036761">
    <property type="entry name" value="TTHA0802/YceI-like_sf"/>
</dbReference>
<evidence type="ECO:0000259" key="1">
    <source>
        <dbReference type="SMART" id="SM00867"/>
    </source>
</evidence>
<dbReference type="AlphaFoldDB" id="A0A6J4UTV2"/>
<dbReference type="Pfam" id="PF04264">
    <property type="entry name" value="YceI"/>
    <property type="match status" value="1"/>
</dbReference>
<dbReference type="Gene3D" id="2.40.128.110">
    <property type="entry name" value="Lipid/polyisoprenoid-binding, YceI-like"/>
    <property type="match status" value="1"/>
</dbReference>
<accession>A0A6J4UTV2</accession>
<evidence type="ECO:0000313" key="2">
    <source>
        <dbReference type="EMBL" id="CAA9557892.1"/>
    </source>
</evidence>
<dbReference type="EMBL" id="CADCWI010000086">
    <property type="protein sequence ID" value="CAA9557892.1"/>
    <property type="molecule type" value="Genomic_DNA"/>
</dbReference>
<sequence>MNVSTLQRRNIMVAPAPMWTIDPDHSTISFSVKYMMITTVHGRFDSFRGRIKLDLDRPDNAAVEVEIDADSINTGIGARDTHLRSADFFDVERYPKATFRSTSIESNGGRFVIAGELTIRGITRSLSLRAKYLGSGINPSGVEVAGFEATGKLNRKDFGLNWNQALESGGVLVSDEVKLTITIEAARIAL</sequence>
<dbReference type="PANTHER" id="PTHR34406">
    <property type="entry name" value="PROTEIN YCEI"/>
    <property type="match status" value="1"/>
</dbReference>